<sequence length="78" mass="9070">MGNITFRKEDFIKDDRRYKVEVDKGVGKGVDLIVERETEAGEYEVIQAEIIRSADERVFVAWSEPFNGRVVSDEYKKL</sequence>
<dbReference type="RefSeq" id="WP_378178464.1">
    <property type="nucleotide sequence ID" value="NZ_JBHTCR010000004.1"/>
</dbReference>
<keyword evidence="2" id="KW-1185">Reference proteome</keyword>
<evidence type="ECO:0000313" key="2">
    <source>
        <dbReference type="Proteomes" id="UP001596550"/>
    </source>
</evidence>
<gene>
    <name evidence="1" type="ORF">ACFQO9_11090</name>
</gene>
<organism evidence="1 2">
    <name type="scientific">Chryseobacterium zhengzhouense</name>
    <dbReference type="NCBI Taxonomy" id="1636086"/>
    <lineage>
        <taxon>Bacteria</taxon>
        <taxon>Pseudomonadati</taxon>
        <taxon>Bacteroidota</taxon>
        <taxon>Flavobacteriia</taxon>
        <taxon>Flavobacteriales</taxon>
        <taxon>Weeksellaceae</taxon>
        <taxon>Chryseobacterium group</taxon>
        <taxon>Chryseobacterium</taxon>
    </lineage>
</organism>
<comment type="caution">
    <text evidence="1">The sequence shown here is derived from an EMBL/GenBank/DDBJ whole genome shotgun (WGS) entry which is preliminary data.</text>
</comment>
<dbReference type="EMBL" id="JBHTCR010000004">
    <property type="protein sequence ID" value="MFC7347264.1"/>
    <property type="molecule type" value="Genomic_DNA"/>
</dbReference>
<dbReference type="Proteomes" id="UP001596550">
    <property type="component" value="Unassembled WGS sequence"/>
</dbReference>
<accession>A0ABW2LXG3</accession>
<reference evidence="2" key="1">
    <citation type="journal article" date="2019" name="Int. J. Syst. Evol. Microbiol.">
        <title>The Global Catalogue of Microorganisms (GCM) 10K type strain sequencing project: providing services to taxonomists for standard genome sequencing and annotation.</title>
        <authorList>
            <consortium name="The Broad Institute Genomics Platform"/>
            <consortium name="The Broad Institute Genome Sequencing Center for Infectious Disease"/>
            <person name="Wu L."/>
            <person name="Ma J."/>
        </authorList>
    </citation>
    <scope>NUCLEOTIDE SEQUENCE [LARGE SCALE GENOMIC DNA]</scope>
    <source>
        <strain evidence="2">CCUG 54781</strain>
    </source>
</reference>
<proteinExistence type="predicted"/>
<evidence type="ECO:0000313" key="1">
    <source>
        <dbReference type="EMBL" id="MFC7347264.1"/>
    </source>
</evidence>
<name>A0ABW2LXG3_9FLAO</name>
<protein>
    <submittedName>
        <fullName evidence="1">Glutathione synthase</fullName>
    </submittedName>
</protein>